<keyword evidence="2" id="KW-0547">Nucleotide-binding</keyword>
<keyword evidence="5" id="KW-0234">DNA repair</keyword>
<evidence type="ECO:0000313" key="9">
    <source>
        <dbReference type="EMBL" id="KAJ8986814.1"/>
    </source>
</evidence>
<feature type="compositionally biased region" description="Low complexity" evidence="7">
    <location>
        <begin position="293"/>
        <end position="308"/>
    </location>
</feature>
<dbReference type="Proteomes" id="UP001161757">
    <property type="component" value="Unassembled WGS sequence"/>
</dbReference>
<dbReference type="PANTHER" id="PTHR46487">
    <property type="entry name" value="DNA REPAIR PROTEIN XRCC3"/>
    <property type="match status" value="1"/>
</dbReference>
<dbReference type="GO" id="GO:0000400">
    <property type="term" value="F:four-way junction DNA binding"/>
    <property type="evidence" value="ECO:0007669"/>
    <property type="project" value="TreeGrafter"/>
</dbReference>
<dbReference type="CDD" id="cd19491">
    <property type="entry name" value="XRCC3"/>
    <property type="match status" value="1"/>
</dbReference>
<dbReference type="InterPro" id="IPR047348">
    <property type="entry name" value="XRCC3-like_C"/>
</dbReference>
<keyword evidence="4" id="KW-0067">ATP-binding</keyword>
<evidence type="ECO:0000256" key="3">
    <source>
        <dbReference type="ARBA" id="ARBA00022763"/>
    </source>
</evidence>
<sequence length="453" mass="49663">MSDLLEVLPDFDIKPYTHLLHSLEKNDITVADLLTSDPKEIARTCPLPSVDVQKLVTDVVQALQADVAANVKKIGQDTSQPEVGAGDDAGGPSNEAAESHKGSLRVKTLDPAIDRALVGGFAPGHITEIVGESAVGKTQLVLGLLLSVQLPPPRGLGKGAIYVSTEAPLNTSRLKQMLYAHPEYESMEPQDRPSLDFVHTIATNDLEAQEHILRYQLPVAVERFNIGLVVLDSVAANFRAEHETRTPAGLAERAVELGKLATMLRRVAIQNNTAIVVTNQVSDRFEDQRNIGRPSSSSPATRSSPALSGPNVEVSPAVAERRQEVQSLDYQQQFFTGWGDDPHERRGQYKNPALGLAWANQISARIVLKMEGERQEYAGGNIWRDRKKSRTFAVVFAPWAPQTYPPIRYEIGMPGIVSLPEPEPAKVTTTLDDEHADLLNEELWATDEDDEFP</sequence>
<evidence type="ECO:0000256" key="1">
    <source>
        <dbReference type="ARBA" id="ARBA00004123"/>
    </source>
</evidence>
<evidence type="ECO:0000256" key="4">
    <source>
        <dbReference type="ARBA" id="ARBA00022840"/>
    </source>
</evidence>
<proteinExistence type="predicted"/>
<dbReference type="InterPro" id="IPR020588">
    <property type="entry name" value="RecA_ATP-bd"/>
</dbReference>
<accession>A0AAN6ELK1</accession>
<dbReference type="GO" id="GO:0140664">
    <property type="term" value="F:ATP-dependent DNA damage sensor activity"/>
    <property type="evidence" value="ECO:0007669"/>
    <property type="project" value="InterPro"/>
</dbReference>
<dbReference type="PANTHER" id="PTHR46487:SF1">
    <property type="entry name" value="DNA REPAIR PROTEIN XRCC3"/>
    <property type="match status" value="1"/>
</dbReference>
<dbReference type="InterPro" id="IPR003593">
    <property type="entry name" value="AAA+_ATPase"/>
</dbReference>
<name>A0AAN6ELK1_EXODE</name>
<evidence type="ECO:0000259" key="8">
    <source>
        <dbReference type="PROSITE" id="PS50162"/>
    </source>
</evidence>
<dbReference type="PROSITE" id="PS50162">
    <property type="entry name" value="RECA_2"/>
    <property type="match status" value="1"/>
</dbReference>
<feature type="region of interest" description="Disordered" evidence="7">
    <location>
        <begin position="77"/>
        <end position="105"/>
    </location>
</feature>
<dbReference type="Gene3D" id="3.40.50.300">
    <property type="entry name" value="P-loop containing nucleotide triphosphate hydrolases"/>
    <property type="match status" value="1"/>
</dbReference>
<dbReference type="GO" id="GO:0000722">
    <property type="term" value="P:telomere maintenance via recombination"/>
    <property type="evidence" value="ECO:0007669"/>
    <property type="project" value="TreeGrafter"/>
</dbReference>
<feature type="region of interest" description="Disordered" evidence="7">
    <location>
        <begin position="286"/>
        <end position="318"/>
    </location>
</feature>
<dbReference type="SUPFAM" id="SSF52540">
    <property type="entry name" value="P-loop containing nucleoside triphosphate hydrolases"/>
    <property type="match status" value="1"/>
</dbReference>
<evidence type="ECO:0000256" key="7">
    <source>
        <dbReference type="SAM" id="MobiDB-lite"/>
    </source>
</evidence>
<comment type="subcellular location">
    <subcellularLocation>
        <location evidence="1">Nucleus</location>
    </subcellularLocation>
</comment>
<keyword evidence="3" id="KW-0227">DNA damage</keyword>
<dbReference type="GO" id="GO:0033065">
    <property type="term" value="C:Rad51C-XRCC3 complex"/>
    <property type="evidence" value="ECO:0007669"/>
    <property type="project" value="TreeGrafter"/>
</dbReference>
<evidence type="ECO:0000256" key="5">
    <source>
        <dbReference type="ARBA" id="ARBA00023204"/>
    </source>
</evidence>
<dbReference type="InterPro" id="IPR013632">
    <property type="entry name" value="Rad51_C"/>
</dbReference>
<dbReference type="Pfam" id="PF08423">
    <property type="entry name" value="Rad51"/>
    <property type="match status" value="1"/>
</dbReference>
<reference evidence="9" key="1">
    <citation type="submission" date="2023-01" db="EMBL/GenBank/DDBJ databases">
        <title>Exophiala dermititidis isolated from Cystic Fibrosis Patient.</title>
        <authorList>
            <person name="Kurbessoian T."/>
            <person name="Crocker A."/>
            <person name="Murante D."/>
            <person name="Hogan D.A."/>
            <person name="Stajich J.E."/>
        </authorList>
    </citation>
    <scope>NUCLEOTIDE SEQUENCE</scope>
    <source>
        <strain evidence="9">Ex8</strain>
    </source>
</reference>
<dbReference type="GO" id="GO:0005524">
    <property type="term" value="F:ATP binding"/>
    <property type="evidence" value="ECO:0007669"/>
    <property type="project" value="UniProtKB-KW"/>
</dbReference>
<gene>
    <name evidence="9" type="primary">rhp57</name>
    <name evidence="9" type="ORF">HRR80_009117</name>
</gene>
<evidence type="ECO:0000256" key="6">
    <source>
        <dbReference type="ARBA" id="ARBA00023242"/>
    </source>
</evidence>
<evidence type="ECO:0000256" key="2">
    <source>
        <dbReference type="ARBA" id="ARBA00022741"/>
    </source>
</evidence>
<dbReference type="GO" id="GO:0090656">
    <property type="term" value="P:t-circle formation"/>
    <property type="evidence" value="ECO:0007669"/>
    <property type="project" value="TreeGrafter"/>
</dbReference>
<organism evidence="9 10">
    <name type="scientific">Exophiala dermatitidis</name>
    <name type="common">Black yeast-like fungus</name>
    <name type="synonym">Wangiella dermatitidis</name>
    <dbReference type="NCBI Taxonomy" id="5970"/>
    <lineage>
        <taxon>Eukaryota</taxon>
        <taxon>Fungi</taxon>
        <taxon>Dikarya</taxon>
        <taxon>Ascomycota</taxon>
        <taxon>Pezizomycotina</taxon>
        <taxon>Eurotiomycetes</taxon>
        <taxon>Chaetothyriomycetidae</taxon>
        <taxon>Chaetothyriales</taxon>
        <taxon>Herpotrichiellaceae</taxon>
        <taxon>Exophiala</taxon>
    </lineage>
</organism>
<dbReference type="GO" id="GO:0045003">
    <property type="term" value="P:double-strand break repair via synthesis-dependent strand annealing"/>
    <property type="evidence" value="ECO:0007669"/>
    <property type="project" value="TreeGrafter"/>
</dbReference>
<dbReference type="SMART" id="SM00382">
    <property type="entry name" value="AAA"/>
    <property type="match status" value="1"/>
</dbReference>
<dbReference type="GO" id="GO:0071140">
    <property type="term" value="P:resolution of mitotic recombination intermediates"/>
    <property type="evidence" value="ECO:0007669"/>
    <property type="project" value="TreeGrafter"/>
</dbReference>
<dbReference type="InterPro" id="IPR027417">
    <property type="entry name" value="P-loop_NTPase"/>
</dbReference>
<feature type="domain" description="RecA family profile 1" evidence="8">
    <location>
        <begin position="102"/>
        <end position="281"/>
    </location>
</feature>
<keyword evidence="6" id="KW-0539">Nucleus</keyword>
<dbReference type="EMBL" id="JAJGCB010000031">
    <property type="protein sequence ID" value="KAJ8986814.1"/>
    <property type="molecule type" value="Genomic_DNA"/>
</dbReference>
<dbReference type="GO" id="GO:0005657">
    <property type="term" value="C:replication fork"/>
    <property type="evidence" value="ECO:0007669"/>
    <property type="project" value="TreeGrafter"/>
</dbReference>
<protein>
    <submittedName>
        <fullName evidence="9">DNA repair protein rhp57</fullName>
    </submittedName>
</protein>
<evidence type="ECO:0000313" key="10">
    <source>
        <dbReference type="Proteomes" id="UP001161757"/>
    </source>
</evidence>
<comment type="caution">
    <text evidence="9">The sequence shown here is derived from an EMBL/GenBank/DDBJ whole genome shotgun (WGS) entry which is preliminary data.</text>
</comment>
<dbReference type="AlphaFoldDB" id="A0AAN6ELK1"/>
<dbReference type="GO" id="GO:0061982">
    <property type="term" value="P:meiosis I cell cycle process"/>
    <property type="evidence" value="ECO:0007669"/>
    <property type="project" value="UniProtKB-ARBA"/>
</dbReference>